<keyword evidence="13" id="KW-0676">Redox-active center</keyword>
<dbReference type="NCBIfam" id="TIGR02180">
    <property type="entry name" value="GRX_euk"/>
    <property type="match status" value="1"/>
</dbReference>
<evidence type="ECO:0000256" key="11">
    <source>
        <dbReference type="ARBA" id="ARBA00023157"/>
    </source>
</evidence>
<dbReference type="AlphaFoldDB" id="A0A8P0TF25"/>
<evidence type="ECO:0000256" key="14">
    <source>
        <dbReference type="ARBA" id="ARBA00037470"/>
    </source>
</evidence>
<comment type="subcellular location">
    <subcellularLocation>
        <location evidence="1">Mitochondrion</location>
    </subcellularLocation>
</comment>
<evidence type="ECO:0000256" key="4">
    <source>
        <dbReference type="ARBA" id="ARBA00022714"/>
    </source>
</evidence>
<comment type="function">
    <text evidence="14">Glutathione-dependent oxidoreductase that facilitates the maintenance of mitochondrial redox homeostasis upon induction of apoptosis by oxidative stress. Involved in response to hydrogen peroxide and regulation of apoptosis caused by oxidative stress. Acts as a very efficient catalyst of monothiol reactions because of its high affinity for protein glutathione-mixed disulfides. Can receive electrons not only from glutathione (GSH), but also from thioredoxin reductase supporting both monothiol and dithiol reactions. Efficiently catalyzes both glutathionylation and deglutathionylation of mitochondrial complex I, which in turn regulates the superoxide production by the complex. Overexpression decreases the susceptibility to apoptosis and prevents loss of cardiolipin and cytochrome c release.</text>
</comment>
<keyword evidence="3" id="KW-0813">Transport</keyword>
<keyword evidence="7" id="KW-0249">Electron transport</keyword>
<evidence type="ECO:0000256" key="13">
    <source>
        <dbReference type="ARBA" id="ARBA00023284"/>
    </source>
</evidence>
<keyword evidence="6" id="KW-0809">Transit peptide</keyword>
<dbReference type="PANTHER" id="PTHR46679">
    <property type="match status" value="1"/>
</dbReference>
<evidence type="ECO:0000256" key="10">
    <source>
        <dbReference type="ARBA" id="ARBA00023128"/>
    </source>
</evidence>
<evidence type="ECO:0000256" key="2">
    <source>
        <dbReference type="ARBA" id="ARBA00007787"/>
    </source>
</evidence>
<dbReference type="FunCoup" id="A0A8P0TF25">
    <property type="interactions" value="37"/>
</dbReference>
<keyword evidence="8" id="KW-0408">Iron</keyword>
<keyword evidence="12" id="KW-0318">Glutathionylation</keyword>
<evidence type="ECO:0000313" key="19">
    <source>
        <dbReference type="Ensembl" id="ENSCAFP00000063372.2"/>
    </source>
</evidence>
<evidence type="ECO:0000256" key="16">
    <source>
        <dbReference type="ARBA" id="ARBA00039819"/>
    </source>
</evidence>
<dbReference type="PROSITE" id="PS51354">
    <property type="entry name" value="GLUTAREDOXIN_2"/>
    <property type="match status" value="1"/>
</dbReference>
<feature type="region of interest" description="Disordered" evidence="17">
    <location>
        <begin position="38"/>
        <end position="292"/>
    </location>
</feature>
<keyword evidence="9" id="KW-0411">Iron-sulfur</keyword>
<accession>A0A8P0TF25</accession>
<evidence type="ECO:0000256" key="17">
    <source>
        <dbReference type="SAM" id="MobiDB-lite"/>
    </source>
</evidence>
<dbReference type="PRINTS" id="PR00160">
    <property type="entry name" value="GLUTAREDOXIN"/>
</dbReference>
<dbReference type="SUPFAM" id="SSF52833">
    <property type="entry name" value="Thioredoxin-like"/>
    <property type="match status" value="1"/>
</dbReference>
<protein>
    <recommendedName>
        <fullName evidence="16">Glutaredoxin-2, mitochondrial</fullName>
    </recommendedName>
</protein>
<dbReference type="CDD" id="cd03419">
    <property type="entry name" value="GRX_GRXh_1_2_like"/>
    <property type="match status" value="1"/>
</dbReference>
<dbReference type="Gene3D" id="3.40.30.10">
    <property type="entry name" value="Glutaredoxin"/>
    <property type="match status" value="1"/>
</dbReference>
<dbReference type="GO" id="GO:0046872">
    <property type="term" value="F:metal ion binding"/>
    <property type="evidence" value="ECO:0007669"/>
    <property type="project" value="UniProtKB-KW"/>
</dbReference>
<evidence type="ECO:0000256" key="7">
    <source>
        <dbReference type="ARBA" id="ARBA00022982"/>
    </source>
</evidence>
<evidence type="ECO:0000256" key="5">
    <source>
        <dbReference type="ARBA" id="ARBA00022723"/>
    </source>
</evidence>
<reference evidence="19 20" key="1">
    <citation type="journal article" date="2005" name="Nature">
        <title>Genome sequence, comparative analysis and haplotype structure of the domestic dog.</title>
        <authorList>
            <consortium name="Broad Sequencing Platform"/>
            <person name="Lindblad-Toh K."/>
            <person name="Wade C.M."/>
            <person name="Mikkelsen T.S."/>
            <person name="Karlsson E.K."/>
            <person name="Jaffe D.B."/>
            <person name="Kamal M."/>
            <person name="Clamp M."/>
            <person name="Chang J.L."/>
            <person name="Kulbokas E.J. III"/>
            <person name="Zody M.C."/>
            <person name="Mauceli E."/>
            <person name="Xie X."/>
            <person name="Breen M."/>
            <person name="Wayne R.K."/>
            <person name="Ostrander E.A."/>
            <person name="Ponting C.P."/>
            <person name="Galibert F."/>
            <person name="Smith D.R."/>
            <person name="DeJong P.J."/>
            <person name="Kirkness E."/>
            <person name="Alvarez P."/>
            <person name="Biagi T."/>
            <person name="Brockman W."/>
            <person name="Butler J."/>
            <person name="Chin C.W."/>
            <person name="Cook A."/>
            <person name="Cuff J."/>
            <person name="Daly M.J."/>
            <person name="DeCaprio D."/>
            <person name="Gnerre S."/>
            <person name="Grabherr M."/>
            <person name="Kellis M."/>
            <person name="Kleber M."/>
            <person name="Bardeleben C."/>
            <person name="Goodstadt L."/>
            <person name="Heger A."/>
            <person name="Hitte C."/>
            <person name="Kim L."/>
            <person name="Koepfli K.P."/>
            <person name="Parker H.G."/>
            <person name="Pollinger J.P."/>
            <person name="Searle S.M."/>
            <person name="Sutter N.B."/>
            <person name="Thomas R."/>
            <person name="Webber C."/>
            <person name="Baldwin J."/>
            <person name="Abebe A."/>
            <person name="Abouelleil A."/>
            <person name="Aftuck L."/>
            <person name="Ait-Zahra M."/>
            <person name="Aldredge T."/>
            <person name="Allen N."/>
            <person name="An P."/>
            <person name="Anderson S."/>
            <person name="Antoine C."/>
            <person name="Arachchi H."/>
            <person name="Aslam A."/>
            <person name="Ayotte L."/>
            <person name="Bachantsang P."/>
            <person name="Barry A."/>
            <person name="Bayul T."/>
            <person name="Benamara M."/>
            <person name="Berlin A."/>
            <person name="Bessette D."/>
            <person name="Blitshteyn B."/>
            <person name="Bloom T."/>
            <person name="Blye J."/>
            <person name="Boguslavskiy L."/>
            <person name="Bonnet C."/>
            <person name="Boukhgalter B."/>
            <person name="Brown A."/>
            <person name="Cahill P."/>
            <person name="Calixte N."/>
            <person name="Camarata J."/>
            <person name="Cheshatsang Y."/>
            <person name="Chu J."/>
            <person name="Citroen M."/>
            <person name="Collymore A."/>
            <person name="Cooke P."/>
            <person name="Dawoe T."/>
            <person name="Daza R."/>
            <person name="Decktor K."/>
            <person name="DeGray S."/>
            <person name="Dhargay N."/>
            <person name="Dooley K."/>
            <person name="Dooley K."/>
            <person name="Dorje P."/>
            <person name="Dorjee K."/>
            <person name="Dorris L."/>
            <person name="Duffey N."/>
            <person name="Dupes A."/>
            <person name="Egbiremolen O."/>
            <person name="Elong R."/>
            <person name="Falk J."/>
            <person name="Farina A."/>
            <person name="Faro S."/>
            <person name="Ferguson D."/>
            <person name="Ferreira P."/>
            <person name="Fisher S."/>
            <person name="FitzGerald M."/>
            <person name="Foley K."/>
            <person name="Foley C."/>
            <person name="Franke A."/>
            <person name="Friedrich D."/>
            <person name="Gage D."/>
            <person name="Garber M."/>
            <person name="Gearin G."/>
            <person name="Giannoukos G."/>
            <person name="Goode T."/>
            <person name="Goyette A."/>
            <person name="Graham J."/>
            <person name="Grandbois E."/>
            <person name="Gyaltsen K."/>
            <person name="Hafez N."/>
            <person name="Hagopian D."/>
            <person name="Hagos B."/>
            <person name="Hall J."/>
            <person name="Healy C."/>
            <person name="Hegarty R."/>
            <person name="Honan T."/>
            <person name="Horn A."/>
            <person name="Houde N."/>
            <person name="Hughes L."/>
            <person name="Hunnicutt L."/>
            <person name="Husby M."/>
            <person name="Jester B."/>
            <person name="Jones C."/>
            <person name="Kamat A."/>
            <person name="Kanga B."/>
            <person name="Kells C."/>
            <person name="Khazanovich D."/>
            <person name="Kieu A.C."/>
            <person name="Kisner P."/>
            <person name="Kumar M."/>
            <person name="Lance K."/>
            <person name="Landers T."/>
            <person name="Lara M."/>
            <person name="Lee W."/>
            <person name="Leger J.P."/>
            <person name="Lennon N."/>
            <person name="Leuper L."/>
            <person name="LeVine S."/>
            <person name="Liu J."/>
            <person name="Liu X."/>
            <person name="Lokyitsang Y."/>
            <person name="Lokyitsang T."/>
            <person name="Lui A."/>
            <person name="Macdonald J."/>
            <person name="Major J."/>
            <person name="Marabella R."/>
            <person name="Maru K."/>
            <person name="Matthews C."/>
            <person name="McDonough S."/>
            <person name="Mehta T."/>
            <person name="Meldrim J."/>
            <person name="Melnikov A."/>
            <person name="Meneus L."/>
            <person name="Mihalev A."/>
            <person name="Mihova T."/>
            <person name="Miller K."/>
            <person name="Mittelman R."/>
            <person name="Mlenga V."/>
            <person name="Mulrain L."/>
            <person name="Munson G."/>
            <person name="Navidi A."/>
            <person name="Naylor J."/>
            <person name="Nguyen T."/>
            <person name="Nguyen N."/>
            <person name="Nguyen C."/>
            <person name="Nguyen T."/>
            <person name="Nicol R."/>
            <person name="Norbu N."/>
            <person name="Norbu C."/>
            <person name="Novod N."/>
            <person name="Nyima T."/>
            <person name="Olandt P."/>
            <person name="O'Neill B."/>
            <person name="O'Neill K."/>
            <person name="Osman S."/>
            <person name="Oyono L."/>
            <person name="Patti C."/>
            <person name="Perrin D."/>
            <person name="Phunkhang P."/>
            <person name="Pierre F."/>
            <person name="Priest M."/>
            <person name="Rachupka A."/>
            <person name="Raghuraman S."/>
            <person name="Rameau R."/>
            <person name="Ray V."/>
            <person name="Raymond C."/>
            <person name="Rege F."/>
            <person name="Rise C."/>
            <person name="Rogers J."/>
            <person name="Rogov P."/>
            <person name="Sahalie J."/>
            <person name="Settipalli S."/>
            <person name="Sharpe T."/>
            <person name="Shea T."/>
            <person name="Sheehan M."/>
            <person name="Sherpa N."/>
            <person name="Shi J."/>
            <person name="Shih D."/>
            <person name="Sloan J."/>
            <person name="Smith C."/>
            <person name="Sparrow T."/>
            <person name="Stalker J."/>
            <person name="Stange-Thomann N."/>
            <person name="Stavropoulos S."/>
            <person name="Stone C."/>
            <person name="Stone S."/>
            <person name="Sykes S."/>
            <person name="Tchuinga P."/>
            <person name="Tenzing P."/>
            <person name="Tesfaye S."/>
            <person name="Thoulutsang D."/>
            <person name="Thoulutsang Y."/>
            <person name="Topham K."/>
            <person name="Topping I."/>
            <person name="Tsamla T."/>
            <person name="Vassiliev H."/>
            <person name="Venkataraman V."/>
            <person name="Vo A."/>
            <person name="Wangchuk T."/>
            <person name="Wangdi T."/>
            <person name="Weiand M."/>
            <person name="Wilkinson J."/>
            <person name="Wilson A."/>
            <person name="Yadav S."/>
            <person name="Yang S."/>
            <person name="Yang X."/>
            <person name="Young G."/>
            <person name="Yu Q."/>
            <person name="Zainoun J."/>
            <person name="Zembek L."/>
            <person name="Zimmer A."/>
            <person name="Lander E.S."/>
        </authorList>
    </citation>
    <scope>NUCLEOTIDE SEQUENCE [LARGE SCALE GENOMIC DNA]</scope>
    <source>
        <strain evidence="19">Boxer</strain>
    </source>
</reference>
<dbReference type="PANTHER" id="PTHR46679:SF1">
    <property type="entry name" value="GLUTAREDOXIN-2, MITOCHONDRIAL"/>
    <property type="match status" value="1"/>
</dbReference>
<dbReference type="GO" id="GO:0051537">
    <property type="term" value="F:2 iron, 2 sulfur cluster binding"/>
    <property type="evidence" value="ECO:0007669"/>
    <property type="project" value="UniProtKB-KW"/>
</dbReference>
<dbReference type="Pfam" id="PF00462">
    <property type="entry name" value="Glutaredoxin"/>
    <property type="match status" value="1"/>
</dbReference>
<reference evidence="19" key="2">
    <citation type="submission" date="2025-08" db="UniProtKB">
        <authorList>
            <consortium name="Ensembl"/>
        </authorList>
    </citation>
    <scope>IDENTIFICATION</scope>
</reference>
<keyword evidence="11" id="KW-1015">Disulfide bond</keyword>
<feature type="compositionally biased region" description="Gly residues" evidence="17">
    <location>
        <begin position="224"/>
        <end position="248"/>
    </location>
</feature>
<comment type="subunit">
    <text evidence="15">Monomer; active form. Homodimer; inactive form. The homodimer is probably linked by 1 2Fe-2S cluster.</text>
</comment>
<comment type="similarity">
    <text evidence="2">Belongs to the glutaredoxin family.</text>
</comment>
<keyword evidence="4" id="KW-0001">2Fe-2S</keyword>
<evidence type="ECO:0000256" key="9">
    <source>
        <dbReference type="ARBA" id="ARBA00023014"/>
    </source>
</evidence>
<dbReference type="GO" id="GO:0005739">
    <property type="term" value="C:mitochondrion"/>
    <property type="evidence" value="ECO:0007669"/>
    <property type="project" value="UniProtKB-SubCell"/>
</dbReference>
<evidence type="ECO:0000259" key="18">
    <source>
        <dbReference type="Pfam" id="PF00462"/>
    </source>
</evidence>
<feature type="domain" description="Glutaredoxin" evidence="18">
    <location>
        <begin position="305"/>
        <end position="367"/>
    </location>
</feature>
<keyword evidence="10" id="KW-0496">Mitochondrion</keyword>
<feature type="compositionally biased region" description="Pro residues" evidence="17">
    <location>
        <begin position="97"/>
        <end position="159"/>
    </location>
</feature>
<proteinExistence type="inferred from homology"/>
<dbReference type="InterPro" id="IPR002109">
    <property type="entry name" value="Glutaredoxin"/>
</dbReference>
<evidence type="ECO:0000256" key="6">
    <source>
        <dbReference type="ARBA" id="ARBA00022946"/>
    </source>
</evidence>
<evidence type="ECO:0000256" key="15">
    <source>
        <dbReference type="ARBA" id="ARBA00038558"/>
    </source>
</evidence>
<evidence type="ECO:0000256" key="1">
    <source>
        <dbReference type="ARBA" id="ARBA00004173"/>
    </source>
</evidence>
<dbReference type="Ensembl" id="ENSCAFT00000084787.2">
    <property type="protein sequence ID" value="ENSCAFP00000063372.2"/>
    <property type="gene ID" value="ENSCAFG00000010549.5"/>
</dbReference>
<keyword evidence="5" id="KW-0479">Metal-binding</keyword>
<organism evidence="19 20">
    <name type="scientific">Canis lupus familiaris</name>
    <name type="common">Dog</name>
    <name type="synonym">Canis familiaris</name>
    <dbReference type="NCBI Taxonomy" id="9615"/>
    <lineage>
        <taxon>Eukaryota</taxon>
        <taxon>Metazoa</taxon>
        <taxon>Chordata</taxon>
        <taxon>Craniata</taxon>
        <taxon>Vertebrata</taxon>
        <taxon>Euteleostomi</taxon>
        <taxon>Mammalia</taxon>
        <taxon>Eutheria</taxon>
        <taxon>Laurasiatheria</taxon>
        <taxon>Carnivora</taxon>
        <taxon>Caniformia</taxon>
        <taxon>Canidae</taxon>
        <taxon>Canis</taxon>
    </lineage>
</organism>
<dbReference type="InterPro" id="IPR014025">
    <property type="entry name" value="Glutaredoxin_subgr"/>
</dbReference>
<name>A0A8P0TF25_CANLF</name>
<evidence type="ECO:0000256" key="12">
    <source>
        <dbReference type="ARBA" id="ARBA00023206"/>
    </source>
</evidence>
<evidence type="ECO:0000313" key="20">
    <source>
        <dbReference type="Proteomes" id="UP000002254"/>
    </source>
</evidence>
<feature type="compositionally biased region" description="Pro residues" evidence="17">
    <location>
        <begin position="166"/>
        <end position="203"/>
    </location>
</feature>
<evidence type="ECO:0000256" key="8">
    <source>
        <dbReference type="ARBA" id="ARBA00023004"/>
    </source>
</evidence>
<gene>
    <name evidence="19" type="primary">GLRX2</name>
</gene>
<sequence length="399" mass="42150">MTPPVRVFLSDVFLLVSPGCGPRSPALLPRAREPLWASLSPAQPGEGSAQASRPAGGASAAVEAHVRRPRPASPRPPAGTRGPAQPPPRSLHTPPAGHNPPATPPSRPGTPPSPRPPRPLPTPPPPARHSPLPAPCTTHPGPPRPPRPLPPGPAPPPPRSLHTPRPATPPRHAPLPARTRPPPAPPAQPPSPLPPARHPPPMPGGRARLRGGDRRRLGQPRGAGRAGEGRGGAGPAPVGAGAGAGPGRGWRSRVLPGRGRRTLRPCPGSARRCGRRGRMGNSTSSSASAPAPVNQIQETISDNCVVIFSKTSCSYCTMAKKLFHDMNVKYKVVELDMLEYGSQFQDALYKMTGERTVPRIFINGTFIGGATDTHRLHKEGKLLPLVHQCYLKKSKRKEF</sequence>
<dbReference type="InterPro" id="IPR011899">
    <property type="entry name" value="Glutaredoxin_euk/vir"/>
</dbReference>
<feature type="compositionally biased region" description="Low complexity" evidence="17">
    <location>
        <begin position="282"/>
        <end position="292"/>
    </location>
</feature>
<dbReference type="InterPro" id="IPR036249">
    <property type="entry name" value="Thioredoxin-like_sf"/>
</dbReference>
<evidence type="ECO:0000256" key="3">
    <source>
        <dbReference type="ARBA" id="ARBA00022448"/>
    </source>
</evidence>
<dbReference type="FunFam" id="3.40.30.10:FF:000026">
    <property type="entry name" value="Glutaredoxin 2"/>
    <property type="match status" value="1"/>
</dbReference>
<dbReference type="Proteomes" id="UP000002254">
    <property type="component" value="Chromosome 38"/>
</dbReference>